<dbReference type="GO" id="GO:0003723">
    <property type="term" value="F:RNA binding"/>
    <property type="evidence" value="ECO:0007669"/>
    <property type="project" value="InterPro"/>
</dbReference>
<name>A0A366IKD9_9MICO</name>
<organism evidence="4 5">
    <name type="scientific">Brevibacterium celere</name>
    <dbReference type="NCBI Taxonomy" id="225845"/>
    <lineage>
        <taxon>Bacteria</taxon>
        <taxon>Bacillati</taxon>
        <taxon>Actinomycetota</taxon>
        <taxon>Actinomycetes</taxon>
        <taxon>Micrococcales</taxon>
        <taxon>Brevibacteriaceae</taxon>
        <taxon>Brevibacterium</taxon>
    </lineage>
</organism>
<keyword evidence="2" id="KW-0804">Transcription</keyword>
<dbReference type="InterPro" id="IPR029016">
    <property type="entry name" value="GAF-like_dom_sf"/>
</dbReference>
<dbReference type="SUPFAM" id="SSF55781">
    <property type="entry name" value="GAF domain-like"/>
    <property type="match status" value="1"/>
</dbReference>
<sequence length="243" mass="26730">MDSGHSHADASELLHELLATDQELGPFLDDLARLAALEISRELPVLCGITLERRKRVTIVGSSDEEARQMDEVQAGFDEGPCLEAQRTGRLIRVDDVAHETRWPDYMSVVREQGLRSVLAVPLDVDELAKAAMNLYTTAPGGFSDNTIEAAQRYAGLASRALRVALRIARSAELAEDRQRAMESRTVIDIAIGITMAQTQCNQDEAFEILKMASSHRNIKLRELAEELVASVGQSTPATVFEN</sequence>
<comment type="caution">
    <text evidence="4">The sequence shown here is derived from an EMBL/GenBank/DDBJ whole genome shotgun (WGS) entry which is preliminary data.</text>
</comment>
<dbReference type="AlphaFoldDB" id="A0A366IKD9"/>
<evidence type="ECO:0000256" key="1">
    <source>
        <dbReference type="ARBA" id="ARBA00023015"/>
    </source>
</evidence>
<dbReference type="Gene3D" id="1.10.10.10">
    <property type="entry name" value="Winged helix-like DNA-binding domain superfamily/Winged helix DNA-binding domain"/>
    <property type="match status" value="1"/>
</dbReference>
<dbReference type="Pfam" id="PF13185">
    <property type="entry name" value="GAF_2"/>
    <property type="match status" value="1"/>
</dbReference>
<dbReference type="SMART" id="SM01012">
    <property type="entry name" value="ANTAR"/>
    <property type="match status" value="1"/>
</dbReference>
<protein>
    <submittedName>
        <fullName evidence="4">GAF domain-containing protein</fullName>
    </submittedName>
</protein>
<dbReference type="InterPro" id="IPR003018">
    <property type="entry name" value="GAF"/>
</dbReference>
<dbReference type="Proteomes" id="UP000253509">
    <property type="component" value="Unassembled WGS sequence"/>
</dbReference>
<dbReference type="PIRSF" id="PIRSF036625">
    <property type="entry name" value="GAF_ANTAR"/>
    <property type="match status" value="1"/>
</dbReference>
<dbReference type="Gene3D" id="3.30.450.40">
    <property type="match status" value="1"/>
</dbReference>
<keyword evidence="1" id="KW-0805">Transcription regulation</keyword>
<reference evidence="4 5" key="1">
    <citation type="submission" date="2018-06" db="EMBL/GenBank/DDBJ databases">
        <title>Freshwater and sediment microbial communities from various areas in North America, analyzing microbe dynamics in response to fracking.</title>
        <authorList>
            <person name="Lamendella R."/>
        </authorList>
    </citation>
    <scope>NUCLEOTIDE SEQUENCE [LARGE SCALE GENOMIC DNA]</scope>
    <source>
        <strain evidence="4 5">3b_TX</strain>
    </source>
</reference>
<dbReference type="InterPro" id="IPR012074">
    <property type="entry name" value="GAF_ANTAR"/>
</dbReference>
<keyword evidence="5" id="KW-1185">Reference proteome</keyword>
<dbReference type="PROSITE" id="PS50921">
    <property type="entry name" value="ANTAR"/>
    <property type="match status" value="1"/>
</dbReference>
<dbReference type="InterPro" id="IPR036388">
    <property type="entry name" value="WH-like_DNA-bd_sf"/>
</dbReference>
<accession>A0A366IKD9</accession>
<dbReference type="EMBL" id="QNSB01000004">
    <property type="protein sequence ID" value="RBP72048.1"/>
    <property type="molecule type" value="Genomic_DNA"/>
</dbReference>
<evidence type="ECO:0000256" key="2">
    <source>
        <dbReference type="ARBA" id="ARBA00023163"/>
    </source>
</evidence>
<evidence type="ECO:0000259" key="3">
    <source>
        <dbReference type="PROSITE" id="PS50921"/>
    </source>
</evidence>
<gene>
    <name evidence="4" type="ORF">DFO65_1043</name>
</gene>
<dbReference type="InterPro" id="IPR005561">
    <property type="entry name" value="ANTAR"/>
</dbReference>
<dbReference type="RefSeq" id="WP_113903615.1">
    <property type="nucleotide sequence ID" value="NZ_QNSB01000004.1"/>
</dbReference>
<feature type="domain" description="ANTAR" evidence="3">
    <location>
        <begin position="168"/>
        <end position="229"/>
    </location>
</feature>
<dbReference type="Pfam" id="PF03861">
    <property type="entry name" value="ANTAR"/>
    <property type="match status" value="1"/>
</dbReference>
<evidence type="ECO:0000313" key="4">
    <source>
        <dbReference type="EMBL" id="RBP72048.1"/>
    </source>
</evidence>
<evidence type="ECO:0000313" key="5">
    <source>
        <dbReference type="Proteomes" id="UP000253509"/>
    </source>
</evidence>
<proteinExistence type="predicted"/>